<feature type="compositionally biased region" description="Polar residues" evidence="3">
    <location>
        <begin position="53"/>
        <end position="62"/>
    </location>
</feature>
<evidence type="ECO:0000313" key="6">
    <source>
        <dbReference type="EMBL" id="ODM90685.1"/>
    </source>
</evidence>
<name>A0A1D2MCI1_ORCCI</name>
<protein>
    <submittedName>
        <fullName evidence="6">Vegetative catalase</fullName>
    </submittedName>
</protein>
<keyword evidence="2" id="KW-0575">Peroxidase</keyword>
<evidence type="ECO:0000256" key="2">
    <source>
        <dbReference type="ARBA" id="ARBA00023324"/>
    </source>
</evidence>
<evidence type="ECO:0000256" key="1">
    <source>
        <dbReference type="ARBA" id="ARBA00005329"/>
    </source>
</evidence>
<sequence>MSRSLKYWCFLSIAIIVCGDPDPNRLSLSNSRRTRGGSSSGWSEPSGGGGSGTAQPVSPARNQLVSWASNTTAYGGPAKLATFNRERVPERVVHAKGAGAHGSFVVTQDVFTLQKPSFSTEWAKRLHFSSGFQLWEES</sequence>
<dbReference type="GO" id="GO:0042744">
    <property type="term" value="P:hydrogen peroxide catabolic process"/>
    <property type="evidence" value="ECO:0007669"/>
    <property type="project" value="UniProtKB-KW"/>
</dbReference>
<dbReference type="Gene3D" id="2.40.180.10">
    <property type="entry name" value="Catalase core domain"/>
    <property type="match status" value="1"/>
</dbReference>
<feature type="region of interest" description="Disordered" evidence="3">
    <location>
        <begin position="28"/>
        <end position="62"/>
    </location>
</feature>
<dbReference type="InterPro" id="IPR011614">
    <property type="entry name" value="Catalase_core"/>
</dbReference>
<evidence type="ECO:0000259" key="5">
    <source>
        <dbReference type="Pfam" id="PF00199"/>
    </source>
</evidence>
<evidence type="ECO:0000256" key="4">
    <source>
        <dbReference type="SAM" id="SignalP"/>
    </source>
</evidence>
<feature type="chain" id="PRO_5008903801" evidence="4">
    <location>
        <begin position="20"/>
        <end position="138"/>
    </location>
</feature>
<dbReference type="InterPro" id="IPR024708">
    <property type="entry name" value="Catalase_AS"/>
</dbReference>
<feature type="compositionally biased region" description="Low complexity" evidence="3">
    <location>
        <begin position="28"/>
        <end position="45"/>
    </location>
</feature>
<reference evidence="6 7" key="1">
    <citation type="journal article" date="2016" name="Genome Biol. Evol.">
        <title>Gene Family Evolution Reflects Adaptation to Soil Environmental Stressors in the Genome of the Collembolan Orchesella cincta.</title>
        <authorList>
            <person name="Faddeeva-Vakhrusheva A."/>
            <person name="Derks M.F."/>
            <person name="Anvar S.Y."/>
            <person name="Agamennone V."/>
            <person name="Suring W."/>
            <person name="Smit S."/>
            <person name="van Straalen N.M."/>
            <person name="Roelofs D."/>
        </authorList>
    </citation>
    <scope>NUCLEOTIDE SEQUENCE [LARGE SCALE GENOMIC DNA]</scope>
    <source>
        <tissue evidence="6">Mixed pool</tissue>
    </source>
</reference>
<evidence type="ECO:0000313" key="7">
    <source>
        <dbReference type="Proteomes" id="UP000094527"/>
    </source>
</evidence>
<keyword evidence="2" id="KW-0376">Hydrogen peroxide</keyword>
<keyword evidence="2" id="KW-0560">Oxidoreductase</keyword>
<feature type="domain" description="Catalase core" evidence="5">
    <location>
        <begin position="79"/>
        <end position="123"/>
    </location>
</feature>
<feature type="signal peptide" evidence="4">
    <location>
        <begin position="1"/>
        <end position="19"/>
    </location>
</feature>
<dbReference type="GO" id="GO:0004096">
    <property type="term" value="F:catalase activity"/>
    <property type="evidence" value="ECO:0007669"/>
    <property type="project" value="InterPro"/>
</dbReference>
<dbReference type="AlphaFoldDB" id="A0A1D2MCI1"/>
<dbReference type="GO" id="GO:0020037">
    <property type="term" value="F:heme binding"/>
    <property type="evidence" value="ECO:0007669"/>
    <property type="project" value="InterPro"/>
</dbReference>
<accession>A0A1D2MCI1</accession>
<dbReference type="SUPFAM" id="SSF56634">
    <property type="entry name" value="Heme-dependent catalase-like"/>
    <property type="match status" value="1"/>
</dbReference>
<keyword evidence="7" id="KW-1185">Reference proteome</keyword>
<organism evidence="6 7">
    <name type="scientific">Orchesella cincta</name>
    <name type="common">Springtail</name>
    <name type="synonym">Podura cincta</name>
    <dbReference type="NCBI Taxonomy" id="48709"/>
    <lineage>
        <taxon>Eukaryota</taxon>
        <taxon>Metazoa</taxon>
        <taxon>Ecdysozoa</taxon>
        <taxon>Arthropoda</taxon>
        <taxon>Hexapoda</taxon>
        <taxon>Collembola</taxon>
        <taxon>Entomobryomorpha</taxon>
        <taxon>Entomobryoidea</taxon>
        <taxon>Orchesellidae</taxon>
        <taxon>Orchesellinae</taxon>
        <taxon>Orchesella</taxon>
    </lineage>
</organism>
<dbReference type="OrthoDB" id="6880011at2759"/>
<proteinExistence type="inferred from homology"/>
<comment type="similarity">
    <text evidence="1">Belongs to the catalase family.</text>
</comment>
<evidence type="ECO:0000256" key="3">
    <source>
        <dbReference type="SAM" id="MobiDB-lite"/>
    </source>
</evidence>
<dbReference type="STRING" id="48709.A0A1D2MCI1"/>
<dbReference type="PROSITE" id="PS00438">
    <property type="entry name" value="CATALASE_2"/>
    <property type="match status" value="1"/>
</dbReference>
<keyword evidence="4" id="KW-0732">Signal</keyword>
<dbReference type="InterPro" id="IPR020835">
    <property type="entry name" value="Catalase_sf"/>
</dbReference>
<dbReference type="Proteomes" id="UP000094527">
    <property type="component" value="Unassembled WGS sequence"/>
</dbReference>
<dbReference type="Pfam" id="PF00199">
    <property type="entry name" value="Catalase"/>
    <property type="match status" value="1"/>
</dbReference>
<comment type="caution">
    <text evidence="6">The sequence shown here is derived from an EMBL/GenBank/DDBJ whole genome shotgun (WGS) entry which is preliminary data.</text>
</comment>
<dbReference type="EMBL" id="LJIJ01001848">
    <property type="protein sequence ID" value="ODM90685.1"/>
    <property type="molecule type" value="Genomic_DNA"/>
</dbReference>
<gene>
    <name evidence="6" type="ORF">Ocin01_15993</name>
</gene>